<dbReference type="SUPFAM" id="SSF63380">
    <property type="entry name" value="Riboflavin synthase domain-like"/>
    <property type="match status" value="1"/>
</dbReference>
<dbReference type="PROSITE" id="PS51085">
    <property type="entry name" value="2FE2S_FER_2"/>
    <property type="match status" value="1"/>
</dbReference>
<name>A0ABP6SRK3_9ACTN</name>
<evidence type="ECO:0000313" key="10">
    <source>
        <dbReference type="EMBL" id="GAA3383716.1"/>
    </source>
</evidence>
<dbReference type="Proteomes" id="UP001501676">
    <property type="component" value="Unassembled WGS sequence"/>
</dbReference>
<dbReference type="PANTHER" id="PTHR47354:SF1">
    <property type="entry name" value="CARNITINE MONOOXYGENASE REDUCTASE SUBUNIT"/>
    <property type="match status" value="1"/>
</dbReference>
<dbReference type="PRINTS" id="PR00409">
    <property type="entry name" value="PHDIOXRDTASE"/>
</dbReference>
<evidence type="ECO:0000256" key="6">
    <source>
        <dbReference type="ARBA" id="ARBA00023004"/>
    </source>
</evidence>
<keyword evidence="2" id="KW-0285">Flavoprotein</keyword>
<dbReference type="InterPro" id="IPR001433">
    <property type="entry name" value="OxRdtase_FAD/NAD-bd"/>
</dbReference>
<evidence type="ECO:0000256" key="1">
    <source>
        <dbReference type="ARBA" id="ARBA00001974"/>
    </source>
</evidence>
<dbReference type="InterPro" id="IPR006058">
    <property type="entry name" value="2Fe2S_fd_BS"/>
</dbReference>
<dbReference type="Pfam" id="PF00175">
    <property type="entry name" value="NAD_binding_1"/>
    <property type="match status" value="1"/>
</dbReference>
<dbReference type="SUPFAM" id="SSF52343">
    <property type="entry name" value="Ferredoxin reductase-like, C-terminal NADP-linked domain"/>
    <property type="match status" value="1"/>
</dbReference>
<keyword evidence="3" id="KW-0001">2Fe-2S</keyword>
<dbReference type="InterPro" id="IPR012675">
    <property type="entry name" value="Beta-grasp_dom_sf"/>
</dbReference>
<dbReference type="InterPro" id="IPR039261">
    <property type="entry name" value="FNR_nucleotide-bd"/>
</dbReference>
<reference evidence="11" key="1">
    <citation type="journal article" date="2019" name="Int. J. Syst. Evol. Microbiol.">
        <title>The Global Catalogue of Microorganisms (GCM) 10K type strain sequencing project: providing services to taxonomists for standard genome sequencing and annotation.</title>
        <authorList>
            <consortium name="The Broad Institute Genomics Platform"/>
            <consortium name="The Broad Institute Genome Sequencing Center for Infectious Disease"/>
            <person name="Wu L."/>
            <person name="Ma J."/>
        </authorList>
    </citation>
    <scope>NUCLEOTIDE SEQUENCE [LARGE SCALE GENOMIC DNA]</scope>
    <source>
        <strain evidence="11">JCM 9458</strain>
    </source>
</reference>
<dbReference type="InterPro" id="IPR017938">
    <property type="entry name" value="Riboflavin_synthase-like_b-brl"/>
</dbReference>
<comment type="caution">
    <text evidence="10">The sequence shown here is derived from an EMBL/GenBank/DDBJ whole genome shotgun (WGS) entry which is preliminary data.</text>
</comment>
<dbReference type="InterPro" id="IPR036010">
    <property type="entry name" value="2Fe-2S_ferredoxin-like_sf"/>
</dbReference>
<dbReference type="PROSITE" id="PS51384">
    <property type="entry name" value="FAD_FR"/>
    <property type="match status" value="1"/>
</dbReference>
<feature type="domain" description="2Fe-2S ferredoxin-type" evidence="8">
    <location>
        <begin position="236"/>
        <end position="321"/>
    </location>
</feature>
<evidence type="ECO:0000313" key="11">
    <source>
        <dbReference type="Proteomes" id="UP001501676"/>
    </source>
</evidence>
<keyword evidence="6" id="KW-0408">Iron</keyword>
<dbReference type="RefSeq" id="WP_345726830.1">
    <property type="nucleotide sequence ID" value="NZ_BAAAYN010000006.1"/>
</dbReference>
<evidence type="ECO:0000256" key="5">
    <source>
        <dbReference type="ARBA" id="ARBA00023002"/>
    </source>
</evidence>
<dbReference type="PROSITE" id="PS00197">
    <property type="entry name" value="2FE2S_FER_1"/>
    <property type="match status" value="1"/>
</dbReference>
<protein>
    <submittedName>
        <fullName evidence="10">PDR/VanB family oxidoreductase</fullName>
    </submittedName>
</protein>
<keyword evidence="7" id="KW-0411">Iron-sulfur</keyword>
<organism evidence="10 11">
    <name type="scientific">Cryptosporangium minutisporangium</name>
    <dbReference type="NCBI Taxonomy" id="113569"/>
    <lineage>
        <taxon>Bacteria</taxon>
        <taxon>Bacillati</taxon>
        <taxon>Actinomycetota</taxon>
        <taxon>Actinomycetes</taxon>
        <taxon>Cryptosporangiales</taxon>
        <taxon>Cryptosporangiaceae</taxon>
        <taxon>Cryptosporangium</taxon>
    </lineage>
</organism>
<dbReference type="CDD" id="cd00207">
    <property type="entry name" value="fer2"/>
    <property type="match status" value="1"/>
</dbReference>
<evidence type="ECO:0000256" key="2">
    <source>
        <dbReference type="ARBA" id="ARBA00022630"/>
    </source>
</evidence>
<sequence length="321" mass="34367">MTVTQTVVREIETELVVRSAEQEADGVVALTLSRPDAGDLPDWTPGAHIDLVLDDGLVRQYSLCGRSGDAASWRIAVLRAPESRGGSLRVHELKAGSVVCVRGPRNHFPVAASRRYLFIAGGIGITPLLAMINAVDAAGAEWELHYGGRQRKSMAFTAELARFGDRVRIVPEDERGLLDLDALLGRPRADTLVYACGPEGLLSAVEERCASWPPGSLHVERFAARPAESVGAESSFEVVLQHSGTTVEVPPGRSVFDAVREAGVSVLGSCLEGICGTCETEVVDGEVDHRDSVLSDAERDANDVMMICVSRCKGPRLTLAL</sequence>
<keyword evidence="11" id="KW-1185">Reference proteome</keyword>
<dbReference type="SUPFAM" id="SSF54292">
    <property type="entry name" value="2Fe-2S ferredoxin-like"/>
    <property type="match status" value="1"/>
</dbReference>
<keyword evidence="4" id="KW-0479">Metal-binding</keyword>
<dbReference type="Gene3D" id="3.40.50.80">
    <property type="entry name" value="Nucleotide-binding domain of ferredoxin-NADP reductase (FNR) module"/>
    <property type="match status" value="1"/>
</dbReference>
<evidence type="ECO:0000259" key="9">
    <source>
        <dbReference type="PROSITE" id="PS51384"/>
    </source>
</evidence>
<dbReference type="PANTHER" id="PTHR47354">
    <property type="entry name" value="NADH OXIDOREDUCTASE HCR"/>
    <property type="match status" value="1"/>
</dbReference>
<gene>
    <name evidence="10" type="ORF">GCM10020369_10690</name>
</gene>
<dbReference type="EMBL" id="BAAAYN010000006">
    <property type="protein sequence ID" value="GAA3383716.1"/>
    <property type="molecule type" value="Genomic_DNA"/>
</dbReference>
<dbReference type="CDD" id="cd06185">
    <property type="entry name" value="PDR_like"/>
    <property type="match status" value="1"/>
</dbReference>
<comment type="cofactor">
    <cofactor evidence="1">
        <name>FAD</name>
        <dbReference type="ChEBI" id="CHEBI:57692"/>
    </cofactor>
</comment>
<feature type="domain" description="FAD-binding FR-type" evidence="9">
    <location>
        <begin position="10"/>
        <end position="111"/>
    </location>
</feature>
<keyword evidence="5" id="KW-0560">Oxidoreductase</keyword>
<dbReference type="Pfam" id="PF00111">
    <property type="entry name" value="Fer2"/>
    <property type="match status" value="1"/>
</dbReference>
<dbReference type="InterPro" id="IPR050415">
    <property type="entry name" value="MRET"/>
</dbReference>
<evidence type="ECO:0000256" key="3">
    <source>
        <dbReference type="ARBA" id="ARBA00022714"/>
    </source>
</evidence>
<dbReference type="InterPro" id="IPR001041">
    <property type="entry name" value="2Fe-2S_ferredoxin-type"/>
</dbReference>
<evidence type="ECO:0000256" key="4">
    <source>
        <dbReference type="ARBA" id="ARBA00022723"/>
    </source>
</evidence>
<dbReference type="Gene3D" id="3.10.20.30">
    <property type="match status" value="1"/>
</dbReference>
<evidence type="ECO:0000256" key="7">
    <source>
        <dbReference type="ARBA" id="ARBA00023014"/>
    </source>
</evidence>
<proteinExistence type="predicted"/>
<dbReference type="InterPro" id="IPR017927">
    <property type="entry name" value="FAD-bd_FR_type"/>
</dbReference>
<evidence type="ECO:0000259" key="8">
    <source>
        <dbReference type="PROSITE" id="PS51085"/>
    </source>
</evidence>
<accession>A0ABP6SRK3</accession>
<dbReference type="Gene3D" id="2.40.30.10">
    <property type="entry name" value="Translation factors"/>
    <property type="match status" value="1"/>
</dbReference>